<evidence type="ECO:0000256" key="10">
    <source>
        <dbReference type="SAM" id="Coils"/>
    </source>
</evidence>
<evidence type="ECO:0000256" key="1">
    <source>
        <dbReference type="ARBA" id="ARBA00004123"/>
    </source>
</evidence>
<evidence type="ECO:0000256" key="7">
    <source>
        <dbReference type="ARBA" id="ARBA00023163"/>
    </source>
</evidence>
<evidence type="ECO:0000256" key="4">
    <source>
        <dbReference type="ARBA" id="ARBA00023016"/>
    </source>
</evidence>
<dbReference type="SMART" id="SM00248">
    <property type="entry name" value="ANK"/>
    <property type="match status" value="1"/>
</dbReference>
<dbReference type="PROSITE" id="PS50096">
    <property type="entry name" value="IQ"/>
    <property type="match status" value="3"/>
</dbReference>
<dbReference type="GO" id="GO:0003712">
    <property type="term" value="F:transcription coregulator activity"/>
    <property type="evidence" value="ECO:0007669"/>
    <property type="project" value="TreeGrafter"/>
</dbReference>
<feature type="repeat" description="ANK" evidence="9">
    <location>
        <begin position="578"/>
        <end position="610"/>
    </location>
</feature>
<dbReference type="SMART" id="SM01076">
    <property type="entry name" value="CG-1"/>
    <property type="match status" value="1"/>
</dbReference>
<dbReference type="PROSITE" id="PS51437">
    <property type="entry name" value="CG_1"/>
    <property type="match status" value="1"/>
</dbReference>
<dbReference type="CDD" id="cd23767">
    <property type="entry name" value="IQCD"/>
    <property type="match status" value="1"/>
</dbReference>
<evidence type="ECO:0000256" key="8">
    <source>
        <dbReference type="ARBA" id="ARBA00023242"/>
    </source>
</evidence>
<reference evidence="13 14" key="1">
    <citation type="journal article" date="2023" name="Hortic Res">
        <title>Pangenome of water caltrop reveals structural variations and asymmetric subgenome divergence after allopolyploidization.</title>
        <authorList>
            <person name="Zhang X."/>
            <person name="Chen Y."/>
            <person name="Wang L."/>
            <person name="Yuan Y."/>
            <person name="Fang M."/>
            <person name="Shi L."/>
            <person name="Lu R."/>
            <person name="Comes H.P."/>
            <person name="Ma Y."/>
            <person name="Chen Y."/>
            <person name="Huang G."/>
            <person name="Zhou Y."/>
            <person name="Zheng Z."/>
            <person name="Qiu Y."/>
        </authorList>
    </citation>
    <scope>NUCLEOTIDE SEQUENCE [LARGE SCALE GENOMIC DNA]</scope>
    <source>
        <tissue evidence="13">Roots</tissue>
    </source>
</reference>
<dbReference type="SMART" id="SM00015">
    <property type="entry name" value="IQ"/>
    <property type="match status" value="3"/>
</dbReference>
<evidence type="ECO:0000259" key="12">
    <source>
        <dbReference type="PROSITE" id="PS51437"/>
    </source>
</evidence>
<dbReference type="Pfam" id="PF03859">
    <property type="entry name" value="CG-1"/>
    <property type="match status" value="1"/>
</dbReference>
<feature type="compositionally biased region" description="Polar residues" evidence="11">
    <location>
        <begin position="147"/>
        <end position="165"/>
    </location>
</feature>
<evidence type="ECO:0000256" key="11">
    <source>
        <dbReference type="SAM" id="MobiDB-lite"/>
    </source>
</evidence>
<dbReference type="Pfam" id="PF00612">
    <property type="entry name" value="IQ"/>
    <property type="match status" value="1"/>
</dbReference>
<name>A0AAN7JZ31_9MYRT</name>
<dbReference type="SUPFAM" id="SSF48403">
    <property type="entry name" value="Ankyrin repeat"/>
    <property type="match status" value="1"/>
</dbReference>
<keyword evidence="6" id="KW-0010">Activator</keyword>
<comment type="similarity">
    <text evidence="2">Belongs to the CAMTA family.</text>
</comment>
<dbReference type="Gene3D" id="1.20.5.190">
    <property type="match status" value="1"/>
</dbReference>
<proteinExistence type="inferred from homology"/>
<dbReference type="PROSITE" id="PS50088">
    <property type="entry name" value="ANK_REPEAT"/>
    <property type="match status" value="1"/>
</dbReference>
<dbReference type="Pfam" id="PF01833">
    <property type="entry name" value="TIG"/>
    <property type="match status" value="1"/>
</dbReference>
<dbReference type="Proteomes" id="UP001345219">
    <property type="component" value="Chromosome 8"/>
</dbReference>
<dbReference type="InterPro" id="IPR014756">
    <property type="entry name" value="Ig_E-set"/>
</dbReference>
<dbReference type="InterPro" id="IPR002909">
    <property type="entry name" value="IPT_dom"/>
</dbReference>
<keyword evidence="7" id="KW-0804">Transcription</keyword>
<dbReference type="Gene3D" id="1.25.40.20">
    <property type="entry name" value="Ankyrin repeat-containing domain"/>
    <property type="match status" value="1"/>
</dbReference>
<keyword evidence="5 9" id="KW-0040">ANK repeat</keyword>
<sequence>MEGGFPGQLVGTEIHGFHTLQDLDVSNILEEAKMRWLRPNEIHAILCNHKYFTIHVKPVNLPRSGTLVLFDRKMLRNFRRDGHNWKKKKDGKTVKEAHEHLKVGNDERIHVYYAHGQDNPTFVRRCYWLLDKKLEHIVLVHYRETQESQNSPATPVNSNSSTVSDPSASWLLSEELDSGVDQTIYTTEKELMGSDENLTVKNHELRLHEINTLEWDELVTDDPSMQVPGKGSYLGQKNIAEADSIESNGQVPNDVVSLGNIDGLNALMEVQENSDSSRNKFSSLITSNLMDFMQNDGLQSHDSFGKWMSHIMFDSDPADGTESLLSFMMENYPSDVSELKFTITDIAPAWAFSNEKTKVIITGFFIEGHPQLSKANLFCICGEHCVSVEVVQNGVYRCLIPPHSSGLVNLFMSFDSQSPISQIVNFEYRTPLVQDPVPSTEEKLKDGELQLQMRLAFLLFSTSKCLDITASKISSSVQKDAKKFSFHTANILKDWVYLLSLVEENKLSSIQAKDSIFELMLKNRLKDWILERIITGCKASEYDLHGQGVIHLCAILGYTWAVQLFSWSDLSLDFRDKFGWTALHWAAYHGREKMVAKLLSAGAKPNLVTDPTSNNPTGYTASDLASQRGYEGLSAYLAEKSLVQHFQDMSLAGNASGSLQTTSNHTSTTESNLCEDDVYLKDTLAAYRTAADAAARIQAAFREHSFKIRSQQVRCSNPEEEARNIVAAMKIQHAFRNYDSKKKMAAAAQIQYCFRTWKIRREFLNMRNQAIKIQAAFRGFQVRRQYRKIVWSVGVVEKAILRWRFKRRGFRGFHVKEKADLRQDSDTEEDFFRAGRKQAEERLEQSVVKVQSMFRSKKAQEEYRRMKLAYDEAKLEYEAEHNEQLGMER</sequence>
<evidence type="ECO:0000313" key="14">
    <source>
        <dbReference type="Proteomes" id="UP001345219"/>
    </source>
</evidence>
<dbReference type="InterPro" id="IPR005559">
    <property type="entry name" value="CG-1_dom"/>
</dbReference>
<dbReference type="PROSITE" id="PS50297">
    <property type="entry name" value="ANK_REP_REGION"/>
    <property type="match status" value="1"/>
</dbReference>
<dbReference type="PANTHER" id="PTHR23335">
    <property type="entry name" value="CALMODULIN-BINDING TRANSCRIPTION ACTIVATOR CAMTA"/>
    <property type="match status" value="1"/>
</dbReference>
<feature type="coiled-coil region" evidence="10">
    <location>
        <begin position="856"/>
        <end position="883"/>
    </location>
</feature>
<dbReference type="InterPro" id="IPR013783">
    <property type="entry name" value="Ig-like_fold"/>
</dbReference>
<dbReference type="InterPro" id="IPR036770">
    <property type="entry name" value="Ankyrin_rpt-contain_sf"/>
</dbReference>
<evidence type="ECO:0000256" key="5">
    <source>
        <dbReference type="ARBA" id="ARBA00023043"/>
    </source>
</evidence>
<dbReference type="Pfam" id="PF12796">
    <property type="entry name" value="Ank_2"/>
    <property type="match status" value="1"/>
</dbReference>
<dbReference type="PANTHER" id="PTHR23335:SF3">
    <property type="entry name" value="CALMODULIN-BINDING TRANSCRIPTION ACTIVATOR 5"/>
    <property type="match status" value="1"/>
</dbReference>
<protein>
    <recommendedName>
        <fullName evidence="12">CG-1 domain-containing protein</fullName>
    </recommendedName>
</protein>
<dbReference type="GO" id="GO:0005516">
    <property type="term" value="F:calmodulin binding"/>
    <property type="evidence" value="ECO:0007669"/>
    <property type="project" value="UniProtKB-KW"/>
</dbReference>
<evidence type="ECO:0000256" key="3">
    <source>
        <dbReference type="ARBA" id="ARBA00022860"/>
    </source>
</evidence>
<keyword evidence="10" id="KW-0175">Coiled coil</keyword>
<keyword evidence="14" id="KW-1185">Reference proteome</keyword>
<organism evidence="13 14">
    <name type="scientific">Trapa incisa</name>
    <dbReference type="NCBI Taxonomy" id="236973"/>
    <lineage>
        <taxon>Eukaryota</taxon>
        <taxon>Viridiplantae</taxon>
        <taxon>Streptophyta</taxon>
        <taxon>Embryophyta</taxon>
        <taxon>Tracheophyta</taxon>
        <taxon>Spermatophyta</taxon>
        <taxon>Magnoliopsida</taxon>
        <taxon>eudicotyledons</taxon>
        <taxon>Gunneridae</taxon>
        <taxon>Pentapetalae</taxon>
        <taxon>rosids</taxon>
        <taxon>malvids</taxon>
        <taxon>Myrtales</taxon>
        <taxon>Lythraceae</taxon>
        <taxon>Trapa</taxon>
    </lineage>
</organism>
<dbReference type="Gene3D" id="2.60.40.10">
    <property type="entry name" value="Immunoglobulins"/>
    <property type="match status" value="1"/>
</dbReference>
<evidence type="ECO:0000313" key="13">
    <source>
        <dbReference type="EMBL" id="KAK4755737.1"/>
    </source>
</evidence>
<dbReference type="GO" id="GO:0005634">
    <property type="term" value="C:nucleus"/>
    <property type="evidence" value="ECO:0007669"/>
    <property type="project" value="UniProtKB-SubCell"/>
</dbReference>
<evidence type="ECO:0000256" key="6">
    <source>
        <dbReference type="ARBA" id="ARBA00023159"/>
    </source>
</evidence>
<dbReference type="EMBL" id="JAXIOK010000014">
    <property type="protein sequence ID" value="KAK4755737.1"/>
    <property type="molecule type" value="Genomic_DNA"/>
</dbReference>
<dbReference type="InterPro" id="IPR000048">
    <property type="entry name" value="IQ_motif_EF-hand-BS"/>
</dbReference>
<keyword evidence="4" id="KW-0346">Stress response</keyword>
<dbReference type="AlphaFoldDB" id="A0AAN7JZ31"/>
<accession>A0AAN7JZ31</accession>
<keyword evidence="3" id="KW-0112">Calmodulin-binding</keyword>
<evidence type="ECO:0000256" key="2">
    <source>
        <dbReference type="ARBA" id="ARBA00008267"/>
    </source>
</evidence>
<dbReference type="GO" id="GO:0003690">
    <property type="term" value="F:double-stranded DNA binding"/>
    <property type="evidence" value="ECO:0007669"/>
    <property type="project" value="TreeGrafter"/>
</dbReference>
<dbReference type="InterPro" id="IPR002110">
    <property type="entry name" value="Ankyrin_rpt"/>
</dbReference>
<dbReference type="GO" id="GO:0006357">
    <property type="term" value="P:regulation of transcription by RNA polymerase II"/>
    <property type="evidence" value="ECO:0007669"/>
    <property type="project" value="TreeGrafter"/>
</dbReference>
<keyword evidence="8" id="KW-0539">Nucleus</keyword>
<dbReference type="SUPFAM" id="SSF81296">
    <property type="entry name" value="E set domains"/>
    <property type="match status" value="1"/>
</dbReference>
<comment type="subcellular location">
    <subcellularLocation>
        <location evidence="1">Nucleus</location>
    </subcellularLocation>
</comment>
<feature type="region of interest" description="Disordered" evidence="11">
    <location>
        <begin position="145"/>
        <end position="165"/>
    </location>
</feature>
<comment type="caution">
    <text evidence="13">The sequence shown here is derived from an EMBL/GenBank/DDBJ whole genome shotgun (WGS) entry which is preliminary data.</text>
</comment>
<gene>
    <name evidence="13" type="ORF">SAY87_009494</name>
</gene>
<evidence type="ECO:0000256" key="9">
    <source>
        <dbReference type="PROSITE-ProRule" id="PRU00023"/>
    </source>
</evidence>
<feature type="domain" description="CG-1" evidence="12">
    <location>
        <begin position="25"/>
        <end position="151"/>
    </location>
</feature>